<accession>A0ABQ9TQC7</accession>
<evidence type="ECO:0000313" key="3">
    <source>
        <dbReference type="Proteomes" id="UP001266305"/>
    </source>
</evidence>
<evidence type="ECO:0000256" key="1">
    <source>
        <dbReference type="SAM" id="MobiDB-lite"/>
    </source>
</evidence>
<keyword evidence="3" id="KW-1185">Reference proteome</keyword>
<feature type="region of interest" description="Disordered" evidence="1">
    <location>
        <begin position="1"/>
        <end position="52"/>
    </location>
</feature>
<name>A0ABQ9TQC7_SAGOE</name>
<dbReference type="Proteomes" id="UP001266305">
    <property type="component" value="Unassembled WGS sequence"/>
</dbReference>
<reference evidence="2 3" key="1">
    <citation type="submission" date="2023-05" db="EMBL/GenBank/DDBJ databases">
        <title>B98-5 Cell Line De Novo Hybrid Assembly: An Optical Mapping Approach.</title>
        <authorList>
            <person name="Kananen K."/>
            <person name="Auerbach J.A."/>
            <person name="Kautto E."/>
            <person name="Blachly J.S."/>
        </authorList>
    </citation>
    <scope>NUCLEOTIDE SEQUENCE [LARGE SCALE GENOMIC DNA]</scope>
    <source>
        <strain evidence="2">B95-8</strain>
        <tissue evidence="2">Cell line</tissue>
    </source>
</reference>
<comment type="caution">
    <text evidence="2">The sequence shown here is derived from an EMBL/GenBank/DDBJ whole genome shotgun (WGS) entry which is preliminary data.</text>
</comment>
<protein>
    <submittedName>
        <fullName evidence="2">Uncharacterized protein</fullName>
    </submittedName>
</protein>
<sequence>MGPSTLLPDPVIHTGPSTLLPPARPHEPQHPPPPRPSTRAPAPSSPESVHTSPGTLLVWTRVLTRLTSGGWLLPPQCCVQDRGTSLHLSLWVHVTEAWQAPDTAICTHQLVRTFWKHTLVEDGEMEKATGRQLSLKAASNGGTMRWRAGGLGSALVPVAEGCVALGRPRPSLGSASSRKKPGWRPAVYTPGVYTRRLCQLLLGKGGGGGGHTHTFQALLGVG</sequence>
<organism evidence="2 3">
    <name type="scientific">Saguinus oedipus</name>
    <name type="common">Cotton-top tamarin</name>
    <name type="synonym">Oedipomidas oedipus</name>
    <dbReference type="NCBI Taxonomy" id="9490"/>
    <lineage>
        <taxon>Eukaryota</taxon>
        <taxon>Metazoa</taxon>
        <taxon>Chordata</taxon>
        <taxon>Craniata</taxon>
        <taxon>Vertebrata</taxon>
        <taxon>Euteleostomi</taxon>
        <taxon>Mammalia</taxon>
        <taxon>Eutheria</taxon>
        <taxon>Euarchontoglires</taxon>
        <taxon>Primates</taxon>
        <taxon>Haplorrhini</taxon>
        <taxon>Platyrrhini</taxon>
        <taxon>Cebidae</taxon>
        <taxon>Callitrichinae</taxon>
        <taxon>Saguinus</taxon>
    </lineage>
</organism>
<proteinExistence type="predicted"/>
<gene>
    <name evidence="2" type="ORF">P7K49_032891</name>
</gene>
<evidence type="ECO:0000313" key="2">
    <source>
        <dbReference type="EMBL" id="KAK2086984.1"/>
    </source>
</evidence>
<dbReference type="EMBL" id="JASSZA010000019">
    <property type="protein sequence ID" value="KAK2086984.1"/>
    <property type="molecule type" value="Genomic_DNA"/>
</dbReference>
<feature type="compositionally biased region" description="Low complexity" evidence="1">
    <location>
        <begin position="37"/>
        <end position="46"/>
    </location>
</feature>